<sequence>MGRAFHVGFGRSYRPEGCCIRKYRHWLKQTVLQQYAVTYVLSYCIRRFPLRLGFSVNVVVLCSVLLCKYCLNIFKNGKGRPYVKPVNELTTDDVIL</sequence>
<proteinExistence type="predicted"/>
<dbReference type="Proteomes" id="UP000887565">
    <property type="component" value="Unplaced"/>
</dbReference>
<organism evidence="2 3">
    <name type="scientific">Romanomermis culicivorax</name>
    <name type="common">Nematode worm</name>
    <dbReference type="NCBI Taxonomy" id="13658"/>
    <lineage>
        <taxon>Eukaryota</taxon>
        <taxon>Metazoa</taxon>
        <taxon>Ecdysozoa</taxon>
        <taxon>Nematoda</taxon>
        <taxon>Enoplea</taxon>
        <taxon>Dorylaimia</taxon>
        <taxon>Mermithida</taxon>
        <taxon>Mermithoidea</taxon>
        <taxon>Mermithidae</taxon>
        <taxon>Romanomermis</taxon>
    </lineage>
</organism>
<evidence type="ECO:0000313" key="2">
    <source>
        <dbReference type="Proteomes" id="UP000887565"/>
    </source>
</evidence>
<feature type="transmembrane region" description="Helical" evidence="1">
    <location>
        <begin position="52"/>
        <end position="71"/>
    </location>
</feature>
<dbReference type="WBParaSite" id="nRc.2.0.1.t16438-RA">
    <property type="protein sequence ID" value="nRc.2.0.1.t16438-RA"/>
    <property type="gene ID" value="nRc.2.0.1.g16438"/>
</dbReference>
<keyword evidence="2" id="KW-1185">Reference proteome</keyword>
<dbReference type="AlphaFoldDB" id="A0A915IQH0"/>
<protein>
    <submittedName>
        <fullName evidence="3">Uncharacterized protein</fullName>
    </submittedName>
</protein>
<evidence type="ECO:0000313" key="3">
    <source>
        <dbReference type="WBParaSite" id="nRc.2.0.1.t16438-RA"/>
    </source>
</evidence>
<name>A0A915IQH0_ROMCU</name>
<keyword evidence="1" id="KW-0472">Membrane</keyword>
<accession>A0A915IQH0</accession>
<keyword evidence="1" id="KW-1133">Transmembrane helix</keyword>
<reference evidence="3" key="1">
    <citation type="submission" date="2022-11" db="UniProtKB">
        <authorList>
            <consortium name="WormBaseParasite"/>
        </authorList>
    </citation>
    <scope>IDENTIFICATION</scope>
</reference>
<evidence type="ECO:0000256" key="1">
    <source>
        <dbReference type="SAM" id="Phobius"/>
    </source>
</evidence>
<keyword evidence="1" id="KW-0812">Transmembrane</keyword>